<evidence type="ECO:0000313" key="2">
    <source>
        <dbReference type="Proteomes" id="UP000254939"/>
    </source>
</evidence>
<protein>
    <submittedName>
        <fullName evidence="1">Uncharacterized protein</fullName>
    </submittedName>
</protein>
<dbReference type="AlphaFoldDB" id="A0A370KER7"/>
<proteinExistence type="predicted"/>
<comment type="caution">
    <text evidence="1">The sequence shown here is derived from an EMBL/GenBank/DDBJ whole genome shotgun (WGS) entry which is preliminary data.</text>
</comment>
<dbReference type="EMBL" id="NAAC01000046">
    <property type="protein sequence ID" value="RDJ02696.1"/>
    <property type="molecule type" value="Genomic_DNA"/>
</dbReference>
<evidence type="ECO:0000313" key="1">
    <source>
        <dbReference type="EMBL" id="RDJ02696.1"/>
    </source>
</evidence>
<sequence length="68" mass="7596">MPRVSYALNIVDDFQPLFEALSEWCREQKINADSLAGSAAASRLFDFVDQGCSSKTQLLEAMRSELSH</sequence>
<dbReference type="Proteomes" id="UP000254939">
    <property type="component" value="Unassembled WGS sequence"/>
</dbReference>
<accession>A0A370KER7</accession>
<organism evidence="1 2">
    <name type="scientific">Rhizobium grahamii</name>
    <dbReference type="NCBI Taxonomy" id="1120045"/>
    <lineage>
        <taxon>Bacteria</taxon>
        <taxon>Pseudomonadati</taxon>
        <taxon>Pseudomonadota</taxon>
        <taxon>Alphaproteobacteria</taxon>
        <taxon>Hyphomicrobiales</taxon>
        <taxon>Rhizobiaceae</taxon>
        <taxon>Rhizobium/Agrobacterium group</taxon>
        <taxon>Rhizobium</taxon>
    </lineage>
</organism>
<reference evidence="1 2" key="1">
    <citation type="submission" date="2017-03" db="EMBL/GenBank/DDBJ databases">
        <title>Genome analysis of Rhizobial strains effectives or ineffectives for nitrogen fixation isolated from bean seeds.</title>
        <authorList>
            <person name="Peralta H."/>
            <person name="Aguilar-Vera A."/>
            <person name="Mora Y."/>
            <person name="Vargas-Lagunas C."/>
            <person name="Girard L."/>
            <person name="Mora J."/>
        </authorList>
    </citation>
    <scope>NUCLEOTIDE SEQUENCE [LARGE SCALE GENOMIC DNA]</scope>
    <source>
        <strain evidence="1 2">CCGM3</strain>
    </source>
</reference>
<name>A0A370KER7_9HYPH</name>
<gene>
    <name evidence="1" type="ORF">B5K06_31930</name>
</gene>